<reference evidence="8 9" key="1">
    <citation type="submission" date="2021-05" db="EMBL/GenBank/DDBJ databases">
        <title>Draft genomes of bacteria isolated from model marine particles.</title>
        <authorList>
            <person name="Datta M.S."/>
            <person name="Schwartzman J.A."/>
            <person name="Enke T.N."/>
            <person name="Saavedra J."/>
            <person name="Cermak N."/>
            <person name="Cordero O.X."/>
        </authorList>
    </citation>
    <scope>NUCLEOTIDE SEQUENCE [LARGE SCALE GENOMIC DNA]</scope>
    <source>
        <strain evidence="8 9">D2M19</strain>
    </source>
</reference>
<feature type="domain" description="Molybdopterin oxidoreductase" evidence="5">
    <location>
        <begin position="56"/>
        <end position="512"/>
    </location>
</feature>
<sequence>MSFEHAKKGTLTSSHWGTYRVHAEDGRITALEGFERDEDPSPIGQGMVDVLDGPMRIKKPMVRRGWLENGPGNAEGARGADEFVEVSWPRAIKLVVGELDRVRDRYGNQAIYGGSYGWSSAGRFHHAQSQLKRFLNSVGGYTYSLNTYSYAAAEVTLPHVLGDFYSMVNGATSWDIIKEHTNLFVAFGGAPARNGQVTNGGVGRHVQKQCMLDAASNGVKVVNVSPLRSDVLDEMNADWVALYPGSDVALLLGIAHTLHTENLADTEFLLTYTVGYERFQQYFMGEIDGVVKDCSWAATKTGIPATRIRDLARDMARQRTMISVSWSLTRQDNGEQPYWAAIAVASMLGQLGLPGGGIGFGYSAMNAIGANYQGIPGASLPQGKNPIESFIPVARITDLLLHPGKRFEYNGMVGTYPDIRLVYWAGGNPFHHHQNLVRMRRAWQKPETIIVHEWCWNAQAKHADIVLPAATFLERNDIASSSRDPFLVYMQKAAEPVGQSLTDYEIFSALAEELGAREAFTEGRDEEQWLQVIYDETRQKASGSGIELPTFEAFKAKGWFENSMPKEPQVLMKAFRENPEANPLGTPSGKIEIFSETVAGFGYEECPGFPFWSEPKEWLGQESPEYPLHLISNQPKNKLHSQLDHGSYSRKSKINGREPVVIHPVDAKARNIVDGSLVRLFNGRGACLCSAVVSDEVRPRVLQLSTGAWFDPPLPEDSAISCRHGNPNVLTRDQGTSRLAQGPSALSCLVEVELFEGDASTMPMGAFSPPAIRSEAVPGS</sequence>
<comment type="similarity">
    <text evidence="2">Belongs to the prokaryotic molybdopterin-containing oxidoreductase family.</text>
</comment>
<comment type="caution">
    <text evidence="8">The sequence shown here is derived from an EMBL/GenBank/DDBJ whole genome shotgun (WGS) entry which is preliminary data.</text>
</comment>
<protein>
    <submittedName>
        <fullName evidence="8">Molybdopterin-dependent oxidoreductase</fullName>
    </submittedName>
</protein>
<dbReference type="InterPro" id="IPR041460">
    <property type="entry name" value="Molybdopterin_N"/>
</dbReference>
<dbReference type="EMBL" id="JAHKPV010000021">
    <property type="protein sequence ID" value="MBU2875470.1"/>
    <property type="molecule type" value="Genomic_DNA"/>
</dbReference>
<name>A0ABS6ACU2_9GAMM</name>
<keyword evidence="3" id="KW-0500">Molybdenum</keyword>
<evidence type="ECO:0000259" key="6">
    <source>
        <dbReference type="Pfam" id="PF01568"/>
    </source>
</evidence>
<dbReference type="InterPro" id="IPR050612">
    <property type="entry name" value="Prok_Mopterin_Oxidored"/>
</dbReference>
<dbReference type="InterPro" id="IPR006657">
    <property type="entry name" value="MoPterin_dinucl-bd_dom"/>
</dbReference>
<evidence type="ECO:0000256" key="1">
    <source>
        <dbReference type="ARBA" id="ARBA00001942"/>
    </source>
</evidence>
<evidence type="ECO:0000259" key="7">
    <source>
        <dbReference type="Pfam" id="PF18364"/>
    </source>
</evidence>
<dbReference type="Proteomes" id="UP000753376">
    <property type="component" value="Unassembled WGS sequence"/>
</dbReference>
<dbReference type="PANTHER" id="PTHR43742:SF10">
    <property type="entry name" value="TRIMETHYLAMINE-N-OXIDE REDUCTASE 2"/>
    <property type="match status" value="1"/>
</dbReference>
<evidence type="ECO:0000313" key="8">
    <source>
        <dbReference type="EMBL" id="MBU2875470.1"/>
    </source>
</evidence>
<feature type="domain" description="Molybdopterin oxidoreductase N-terminal" evidence="7">
    <location>
        <begin position="12"/>
        <end position="51"/>
    </location>
</feature>
<evidence type="ECO:0000256" key="4">
    <source>
        <dbReference type="ARBA" id="ARBA00023002"/>
    </source>
</evidence>
<comment type="cofactor">
    <cofactor evidence="1">
        <name>Mo-bis(molybdopterin guanine dinucleotide)</name>
        <dbReference type="ChEBI" id="CHEBI:60539"/>
    </cofactor>
</comment>
<dbReference type="Pfam" id="PF01568">
    <property type="entry name" value="Molydop_binding"/>
    <property type="match status" value="1"/>
</dbReference>
<dbReference type="InterPro" id="IPR006656">
    <property type="entry name" value="Mopterin_OxRdtase"/>
</dbReference>
<dbReference type="Pfam" id="PF00384">
    <property type="entry name" value="Molybdopterin"/>
    <property type="match status" value="1"/>
</dbReference>
<dbReference type="RefSeq" id="WP_216009256.1">
    <property type="nucleotide sequence ID" value="NZ_JAHKPV010000021.1"/>
</dbReference>
<evidence type="ECO:0000256" key="3">
    <source>
        <dbReference type="ARBA" id="ARBA00022505"/>
    </source>
</evidence>
<evidence type="ECO:0000259" key="5">
    <source>
        <dbReference type="Pfam" id="PF00384"/>
    </source>
</evidence>
<proteinExistence type="inferred from homology"/>
<dbReference type="Pfam" id="PF18364">
    <property type="entry name" value="Molybdopterin_N"/>
    <property type="match status" value="1"/>
</dbReference>
<evidence type="ECO:0000256" key="2">
    <source>
        <dbReference type="ARBA" id="ARBA00010312"/>
    </source>
</evidence>
<organism evidence="8 9">
    <name type="scientific">Marinobacter salexigens</name>
    <dbReference type="NCBI Taxonomy" id="1925763"/>
    <lineage>
        <taxon>Bacteria</taxon>
        <taxon>Pseudomonadati</taxon>
        <taxon>Pseudomonadota</taxon>
        <taxon>Gammaproteobacteria</taxon>
        <taxon>Pseudomonadales</taxon>
        <taxon>Marinobacteraceae</taxon>
        <taxon>Marinobacter</taxon>
    </lineage>
</organism>
<keyword evidence="4" id="KW-0560">Oxidoreductase</keyword>
<accession>A0ABS6ACU2</accession>
<dbReference type="PANTHER" id="PTHR43742">
    <property type="entry name" value="TRIMETHYLAMINE-N-OXIDE REDUCTASE"/>
    <property type="match status" value="1"/>
</dbReference>
<keyword evidence="9" id="KW-1185">Reference proteome</keyword>
<evidence type="ECO:0000313" key="9">
    <source>
        <dbReference type="Proteomes" id="UP000753376"/>
    </source>
</evidence>
<gene>
    <name evidence="8" type="ORF">KO508_15835</name>
</gene>
<dbReference type="InterPro" id="IPR041954">
    <property type="entry name" value="CT_DMSOR/BSOR/TMAOR"/>
</dbReference>
<dbReference type="CDD" id="cd02793">
    <property type="entry name" value="MopB_CT_DMSOR-BSOR-TMAOR"/>
    <property type="match status" value="1"/>
</dbReference>
<feature type="domain" description="Molybdopterin dinucleotide-binding" evidence="6">
    <location>
        <begin position="628"/>
        <end position="748"/>
    </location>
</feature>